<dbReference type="InterPro" id="IPR004722">
    <property type="entry name" value="DHOase"/>
</dbReference>
<organism evidence="3 4">
    <name type="scientific">Aquimarina hainanensis</name>
    <dbReference type="NCBI Taxonomy" id="1578017"/>
    <lineage>
        <taxon>Bacteria</taxon>
        <taxon>Pseudomonadati</taxon>
        <taxon>Bacteroidota</taxon>
        <taxon>Flavobacteriia</taxon>
        <taxon>Flavobacteriales</taxon>
        <taxon>Flavobacteriaceae</taxon>
        <taxon>Aquimarina</taxon>
    </lineage>
</organism>
<dbReference type="InterPro" id="IPR024403">
    <property type="entry name" value="DHOase_cat"/>
</dbReference>
<evidence type="ECO:0000313" key="3">
    <source>
        <dbReference type="EMBL" id="MFD2593139.1"/>
    </source>
</evidence>
<dbReference type="EMBL" id="JBHULX010000039">
    <property type="protein sequence ID" value="MFD2593139.1"/>
    <property type="molecule type" value="Genomic_DNA"/>
</dbReference>
<evidence type="ECO:0000256" key="1">
    <source>
        <dbReference type="ARBA" id="ARBA00022975"/>
    </source>
</evidence>
<dbReference type="CDD" id="cd01317">
    <property type="entry name" value="DHOase_IIa"/>
    <property type="match status" value="1"/>
</dbReference>
<comment type="caution">
    <text evidence="3">The sequence shown here is derived from an EMBL/GenBank/DDBJ whole genome shotgun (WGS) entry which is preliminary data.</text>
</comment>
<dbReference type="SUPFAM" id="SSF51338">
    <property type="entry name" value="Composite domain of metallo-dependent hydrolases"/>
    <property type="match status" value="1"/>
</dbReference>
<sequence length="417" mass="45127">MNFLLKAATIIDPQSSFHNKTVDILIKDGIIRSIGSLIEKTEDTTEINLKNLHISQGWFDSSISFGEPGYEERETISQGLDVAGKSGFTTIALNPDTNPIIDNSTAIGFVKNKALGHPVTVHPIGALTIGSKGIDLAELYDMKKGGAIAFGDFKKSTPNPNLMKLALQYAQNFDGLVLSYPQDNDIAGKGMVNEEEQATLLGLKGIPALAEELQVSRDLFLLQYTGGKLHIPTISTAKSVALIRDAKEKGLHVSCSVAIHNTVLTDEELKEFDTSFKLHPPLRTQTDLDAILEGINDGTIDMLTSDHIPMDIEHKKVEFDNAKYGSIGLESAFGVLNNYLGTSKTIDVLTQGKKIFGIPNTPIEEGAIADISLFNPEGTQTFSEEAILSSSKNSAFINKDTKGHVYGIIANGILLEK</sequence>
<evidence type="ECO:0000313" key="4">
    <source>
        <dbReference type="Proteomes" id="UP001597459"/>
    </source>
</evidence>
<reference evidence="4" key="1">
    <citation type="journal article" date="2019" name="Int. J. Syst. Evol. Microbiol.">
        <title>The Global Catalogue of Microorganisms (GCM) 10K type strain sequencing project: providing services to taxonomists for standard genome sequencing and annotation.</title>
        <authorList>
            <consortium name="The Broad Institute Genomics Platform"/>
            <consortium name="The Broad Institute Genome Sequencing Center for Infectious Disease"/>
            <person name="Wu L."/>
            <person name="Ma J."/>
        </authorList>
    </citation>
    <scope>NUCLEOTIDE SEQUENCE [LARGE SCALE GENOMIC DNA]</scope>
    <source>
        <strain evidence="4">KCTC 42423</strain>
    </source>
</reference>
<dbReference type="PANTHER" id="PTHR43668:SF2">
    <property type="entry name" value="ALLANTOINASE"/>
    <property type="match status" value="1"/>
</dbReference>
<gene>
    <name evidence="3" type="ORF">ACFSTE_20035</name>
</gene>
<accession>A0ABW5NG00</accession>
<evidence type="ECO:0000259" key="2">
    <source>
        <dbReference type="Pfam" id="PF12890"/>
    </source>
</evidence>
<dbReference type="Proteomes" id="UP001597459">
    <property type="component" value="Unassembled WGS sequence"/>
</dbReference>
<dbReference type="Pfam" id="PF12890">
    <property type="entry name" value="DHOase"/>
    <property type="match status" value="1"/>
</dbReference>
<dbReference type="RefSeq" id="WP_176029893.1">
    <property type="nucleotide sequence ID" value="NZ_JBHSJV010000001.1"/>
</dbReference>
<dbReference type="InterPro" id="IPR032466">
    <property type="entry name" value="Metal_Hydrolase"/>
</dbReference>
<dbReference type="Gene3D" id="2.30.40.10">
    <property type="entry name" value="Urease, subunit C, domain 1"/>
    <property type="match status" value="1"/>
</dbReference>
<proteinExistence type="predicted"/>
<feature type="domain" description="Dihydroorotase catalytic" evidence="2">
    <location>
        <begin position="59"/>
        <end position="237"/>
    </location>
</feature>
<keyword evidence="1" id="KW-0665">Pyrimidine biosynthesis</keyword>
<dbReference type="InterPro" id="IPR050138">
    <property type="entry name" value="DHOase/Allantoinase_Hydrolase"/>
</dbReference>
<keyword evidence="4" id="KW-1185">Reference proteome</keyword>
<dbReference type="PANTHER" id="PTHR43668">
    <property type="entry name" value="ALLANTOINASE"/>
    <property type="match status" value="1"/>
</dbReference>
<dbReference type="Gene3D" id="3.20.20.140">
    <property type="entry name" value="Metal-dependent hydrolases"/>
    <property type="match status" value="1"/>
</dbReference>
<protein>
    <submittedName>
        <fullName evidence="3">Dihydroorotase family protein</fullName>
    </submittedName>
</protein>
<dbReference type="InterPro" id="IPR011059">
    <property type="entry name" value="Metal-dep_hydrolase_composite"/>
</dbReference>
<name>A0ABW5NG00_9FLAO</name>
<dbReference type="SUPFAM" id="SSF51556">
    <property type="entry name" value="Metallo-dependent hydrolases"/>
    <property type="match status" value="1"/>
</dbReference>